<feature type="transmembrane region" description="Helical" evidence="6">
    <location>
        <begin position="338"/>
        <end position="360"/>
    </location>
</feature>
<feature type="domain" description="Major facilitator superfamily (MFS) profile" evidence="7">
    <location>
        <begin position="214"/>
        <end position="427"/>
    </location>
</feature>
<feature type="transmembrane region" description="Helical" evidence="6">
    <location>
        <begin position="155"/>
        <end position="182"/>
    </location>
</feature>
<dbReference type="InterPro" id="IPR036259">
    <property type="entry name" value="MFS_trans_sf"/>
</dbReference>
<comment type="caution">
    <text evidence="8">The sequence shown here is derived from an EMBL/GenBank/DDBJ whole genome shotgun (WGS) entry which is preliminary data.</text>
</comment>
<feature type="transmembrane region" description="Helical" evidence="6">
    <location>
        <begin position="43"/>
        <end position="62"/>
    </location>
</feature>
<dbReference type="AlphaFoldDB" id="A0A542ZHY8"/>
<name>A0A542ZHY8_9MICO</name>
<feature type="transmembrane region" description="Helical" evidence="6">
    <location>
        <begin position="218"/>
        <end position="243"/>
    </location>
</feature>
<evidence type="ECO:0000259" key="7">
    <source>
        <dbReference type="PROSITE" id="PS50850"/>
    </source>
</evidence>
<evidence type="ECO:0000256" key="2">
    <source>
        <dbReference type="ARBA" id="ARBA00022475"/>
    </source>
</evidence>
<keyword evidence="3 6" id="KW-0812">Transmembrane</keyword>
<keyword evidence="9" id="KW-1185">Reference proteome</keyword>
<dbReference type="EMBL" id="VFOQ01000001">
    <property type="protein sequence ID" value="TQL59967.1"/>
    <property type="molecule type" value="Genomic_DNA"/>
</dbReference>
<dbReference type="GO" id="GO:0005886">
    <property type="term" value="C:plasma membrane"/>
    <property type="evidence" value="ECO:0007669"/>
    <property type="project" value="UniProtKB-SubCell"/>
</dbReference>
<dbReference type="Gene3D" id="1.20.1250.20">
    <property type="entry name" value="MFS general substrate transporter like domains"/>
    <property type="match status" value="1"/>
</dbReference>
<dbReference type="GO" id="GO:0022857">
    <property type="term" value="F:transmembrane transporter activity"/>
    <property type="evidence" value="ECO:0007669"/>
    <property type="project" value="InterPro"/>
</dbReference>
<feature type="domain" description="Major facilitator superfamily (MFS) profile" evidence="7">
    <location>
        <begin position="1"/>
        <end position="190"/>
    </location>
</feature>
<dbReference type="PANTHER" id="PTHR23513:SF6">
    <property type="entry name" value="MAJOR FACILITATOR SUPERFAMILY ASSOCIATED DOMAIN-CONTAINING PROTEIN"/>
    <property type="match status" value="1"/>
</dbReference>
<keyword evidence="5 6" id="KW-0472">Membrane</keyword>
<keyword evidence="2" id="KW-1003">Cell membrane</keyword>
<evidence type="ECO:0000256" key="4">
    <source>
        <dbReference type="ARBA" id="ARBA00022989"/>
    </source>
</evidence>
<feature type="transmembrane region" description="Helical" evidence="6">
    <location>
        <begin position="280"/>
        <end position="298"/>
    </location>
</feature>
<dbReference type="Proteomes" id="UP000319514">
    <property type="component" value="Unassembled WGS sequence"/>
</dbReference>
<protein>
    <submittedName>
        <fullName evidence="8">Na+/melibiose symporter-like transporter</fullName>
    </submittedName>
</protein>
<evidence type="ECO:0000256" key="6">
    <source>
        <dbReference type="SAM" id="Phobius"/>
    </source>
</evidence>
<dbReference type="Pfam" id="PF07690">
    <property type="entry name" value="MFS_1"/>
    <property type="match status" value="1"/>
</dbReference>
<gene>
    <name evidence="8" type="ORF">FB474_1342</name>
</gene>
<accession>A0A542ZHY8</accession>
<evidence type="ECO:0000256" key="3">
    <source>
        <dbReference type="ARBA" id="ARBA00022692"/>
    </source>
</evidence>
<feature type="transmembrane region" description="Helical" evidence="6">
    <location>
        <begin position="366"/>
        <end position="386"/>
    </location>
</feature>
<evidence type="ECO:0000313" key="8">
    <source>
        <dbReference type="EMBL" id="TQL59967.1"/>
    </source>
</evidence>
<keyword evidence="4 6" id="KW-1133">Transmembrane helix</keyword>
<feature type="transmembrane region" description="Helical" evidence="6">
    <location>
        <begin position="99"/>
        <end position="119"/>
    </location>
</feature>
<dbReference type="PROSITE" id="PS50850">
    <property type="entry name" value="MFS"/>
    <property type="match status" value="2"/>
</dbReference>
<reference evidence="8 9" key="1">
    <citation type="submission" date="2019-06" db="EMBL/GenBank/DDBJ databases">
        <title>Sequencing the genomes of 1000 actinobacteria strains.</title>
        <authorList>
            <person name="Klenk H.-P."/>
        </authorList>
    </citation>
    <scope>NUCLEOTIDE SEQUENCE [LARGE SCALE GENOMIC DNA]</scope>
    <source>
        <strain evidence="8 9">DSM 18082</strain>
    </source>
</reference>
<evidence type="ECO:0000313" key="9">
    <source>
        <dbReference type="Proteomes" id="UP000319514"/>
    </source>
</evidence>
<organism evidence="8 9">
    <name type="scientific">Oryzihumus leptocrescens</name>
    <dbReference type="NCBI Taxonomy" id="297536"/>
    <lineage>
        <taxon>Bacteria</taxon>
        <taxon>Bacillati</taxon>
        <taxon>Actinomycetota</taxon>
        <taxon>Actinomycetes</taxon>
        <taxon>Micrococcales</taxon>
        <taxon>Intrasporangiaceae</taxon>
        <taxon>Oryzihumus</taxon>
    </lineage>
</organism>
<dbReference type="InterPro" id="IPR011701">
    <property type="entry name" value="MFS"/>
</dbReference>
<feature type="transmembrane region" description="Helical" evidence="6">
    <location>
        <begin position="12"/>
        <end position="31"/>
    </location>
</feature>
<dbReference type="SUPFAM" id="SSF103473">
    <property type="entry name" value="MFS general substrate transporter"/>
    <property type="match status" value="1"/>
</dbReference>
<comment type="subcellular location">
    <subcellularLocation>
        <location evidence="1">Cell membrane</location>
        <topology evidence="1">Multi-pass membrane protein</topology>
    </subcellularLocation>
</comment>
<feature type="transmembrane region" description="Helical" evidence="6">
    <location>
        <begin position="304"/>
        <end position="326"/>
    </location>
</feature>
<dbReference type="RefSeq" id="WP_141787920.1">
    <property type="nucleotide sequence ID" value="NZ_BAAAKX010000005.1"/>
</dbReference>
<dbReference type="CDD" id="cd06173">
    <property type="entry name" value="MFS_MefA_like"/>
    <property type="match status" value="1"/>
</dbReference>
<feature type="transmembrane region" description="Helical" evidence="6">
    <location>
        <begin position="249"/>
        <end position="268"/>
    </location>
</feature>
<proteinExistence type="predicted"/>
<dbReference type="OrthoDB" id="3460055at2"/>
<dbReference type="PANTHER" id="PTHR23513">
    <property type="entry name" value="INTEGRAL MEMBRANE EFFLUX PROTEIN-RELATED"/>
    <property type="match status" value="1"/>
</dbReference>
<feature type="transmembrane region" description="Helical" evidence="6">
    <location>
        <begin position="74"/>
        <end position="92"/>
    </location>
</feature>
<evidence type="ECO:0000256" key="5">
    <source>
        <dbReference type="ARBA" id="ARBA00023136"/>
    </source>
</evidence>
<dbReference type="InterPro" id="IPR020846">
    <property type="entry name" value="MFS_dom"/>
</dbReference>
<sequence>MRKAFSHHGFTPLFAALATSMLGDSLMLIVLSMWVKSLTGSNAMAGLTFLCVVAPSLVAPVFGMYVDRVRRRPLLIWGNVASALVVLPLLLVRDASQVWLVWVVAFLYGISFVVLPAGVNGLLKELLPEEQLVDANSALTTTKEGFRLVGPLVGAALFAAVGGGAVAALDALSFLVAALVIARVRVGEATPERGEQHWRHEMTEGMRHLWREPVLRHILVALALTVTVLGFSESTVFAVIDAFGKPVEFVGVVLTVQGVGAVVGGLTAPRVVRRTSEAGALTLALVALAAGQAGVALAPSLGVVMVSVVALGWSIPVVLIGFTTLMQRRTPGRLMGRVSTATEAVLGTPQTMGIALGAALVSLVSYRAIFTTMAVVTLASVAYLAITLRRSLFRPEPALDTAPETTTPTHTVVPAGVGVEVTSSVLE</sequence>
<evidence type="ECO:0000256" key="1">
    <source>
        <dbReference type="ARBA" id="ARBA00004651"/>
    </source>
</evidence>